<evidence type="ECO:0000313" key="1">
    <source>
        <dbReference type="EMBL" id="QIV94060.1"/>
    </source>
</evidence>
<sequence length="234" mass="26530">MKKSFLSLAIFLCGLKSGFSDTCHPPIDGSKQNFIIGYGSLVNDKSRQRTNPEAVNAYPIEVKNFKRIWGLRATGSFKGTFLLAVPSTGSTLNAVYYLTNEKAVEATDKRESDYCRYKVPSIDVEALGLKNLQQGDYWIYARDAKAIQKPNEEFPIIQSYVDIFIKGCMEIQNRYLVANYVQQCINTTSLWDNNTWVNDRVNPRRPTDSTPDAIAIDNALVRHLGTDYYTHKYG</sequence>
<name>A0A6M3HSL3_9GAMM</name>
<keyword evidence="2" id="KW-1185">Reference proteome</keyword>
<proteinExistence type="predicted"/>
<dbReference type="Proteomes" id="UP000503320">
    <property type="component" value="Chromosome"/>
</dbReference>
<dbReference type="EMBL" id="CP038017">
    <property type="protein sequence ID" value="QIV94060.1"/>
    <property type="molecule type" value="Genomic_DNA"/>
</dbReference>
<protein>
    <submittedName>
        <fullName evidence="1">Gamma-glutamylcyclotransferase</fullName>
    </submittedName>
</protein>
<evidence type="ECO:0000313" key="2">
    <source>
        <dbReference type="Proteomes" id="UP000503320"/>
    </source>
</evidence>
<dbReference type="Gene3D" id="3.10.490.10">
    <property type="entry name" value="Gamma-glutamyl cyclotransferase-like"/>
    <property type="match status" value="1"/>
</dbReference>
<keyword evidence="1" id="KW-0808">Transferase</keyword>
<dbReference type="RefSeq" id="WP_172106128.1">
    <property type="nucleotide sequence ID" value="NZ_CP038017.1"/>
</dbReference>
<organism evidence="1 2">
    <name type="scientific">Allofrancisella frigidaquae</name>
    <dbReference type="NCBI Taxonomy" id="1085644"/>
    <lineage>
        <taxon>Bacteria</taxon>
        <taxon>Pseudomonadati</taxon>
        <taxon>Pseudomonadota</taxon>
        <taxon>Gammaproteobacteria</taxon>
        <taxon>Thiotrichales</taxon>
        <taxon>Francisellaceae</taxon>
        <taxon>Allofrancisella</taxon>
    </lineage>
</organism>
<accession>A0A6M3HSL3</accession>
<dbReference type="AlphaFoldDB" id="A0A6M3HSL3"/>
<dbReference type="KEGG" id="afri:E3E15_01285"/>
<gene>
    <name evidence="1" type="ORF">E3E15_01285</name>
</gene>
<reference evidence="1 2" key="1">
    <citation type="submission" date="2019-03" db="EMBL/GenBank/DDBJ databases">
        <title>Complete Genome Sequence of Allofrancisella frigidaquae Strain SYSU 10HL1970 Isolated from Water-Cooling Systems in China.</title>
        <authorList>
            <person name="Ohrman C."/>
            <person name="Uneklint I."/>
            <person name="Sjodin A."/>
        </authorList>
    </citation>
    <scope>NUCLEOTIDE SEQUENCE [LARGE SCALE GENOMIC DNA]</scope>
    <source>
        <strain evidence="1 2">SYSU 10HL1970</strain>
    </source>
</reference>
<dbReference type="GO" id="GO:0016740">
    <property type="term" value="F:transferase activity"/>
    <property type="evidence" value="ECO:0007669"/>
    <property type="project" value="UniProtKB-KW"/>
</dbReference>